<feature type="transmembrane region" description="Helical" evidence="1">
    <location>
        <begin position="132"/>
        <end position="153"/>
    </location>
</feature>
<dbReference type="SMR" id="O18069"/>
<dbReference type="EMBL" id="BX284605">
    <property type="protein sequence ID" value="CAB05792.2"/>
    <property type="molecule type" value="Genomic_DNA"/>
</dbReference>
<feature type="transmembrane region" description="Helical" evidence="1">
    <location>
        <begin position="288"/>
        <end position="309"/>
    </location>
</feature>
<feature type="transmembrane region" description="Helical" evidence="1">
    <location>
        <begin position="12"/>
        <end position="32"/>
    </location>
</feature>
<dbReference type="FunCoup" id="O18069">
    <property type="interactions" value="82"/>
</dbReference>
<dbReference type="GeneID" id="188292"/>
<dbReference type="AGR" id="WB:WBGene00006083"/>
<dbReference type="WormBase" id="T08G3.1">
    <property type="protein sequence ID" value="CE42913"/>
    <property type="gene ID" value="WBGene00006083"/>
    <property type="gene designation" value="str-15"/>
</dbReference>
<keyword evidence="2" id="KW-0675">Receptor</keyword>
<dbReference type="Pfam" id="PF10326">
    <property type="entry name" value="7TM_GPCR_Str"/>
    <property type="match status" value="1"/>
</dbReference>
<accession>O18069</accession>
<dbReference type="PhylomeDB" id="O18069"/>
<evidence type="ECO:0000313" key="2">
    <source>
        <dbReference type="EMBL" id="CAB05792.2"/>
    </source>
</evidence>
<reference evidence="2 3" key="1">
    <citation type="journal article" date="1998" name="Science">
        <title>Genome sequence of the nematode C. elegans: a platform for investigating biology.</title>
        <authorList>
            <consortium name="The C. elegans sequencing consortium"/>
            <person name="Sulson J.E."/>
            <person name="Waterston R."/>
        </authorList>
    </citation>
    <scope>NUCLEOTIDE SEQUENCE [LARGE SCALE GENOMIC DNA]</scope>
    <source>
        <strain evidence="2 3">Bristol N2</strain>
    </source>
</reference>
<protein>
    <submittedName>
        <fullName evidence="2">Seven TM Receptor</fullName>
    </submittedName>
</protein>
<keyword evidence="3" id="KW-1185">Reference proteome</keyword>
<dbReference type="UCSC" id="T08G3.1">
    <property type="organism name" value="c. elegans"/>
</dbReference>
<dbReference type="InterPro" id="IPR019428">
    <property type="entry name" value="7TM_GPCR_serpentine_rcpt_Str"/>
</dbReference>
<evidence type="ECO:0000313" key="3">
    <source>
        <dbReference type="Proteomes" id="UP000001940"/>
    </source>
</evidence>
<feature type="transmembrane region" description="Helical" evidence="1">
    <location>
        <begin position="255"/>
        <end position="276"/>
    </location>
</feature>
<dbReference type="HOGENOM" id="CLU_036335_4_1_1"/>
<evidence type="ECO:0000256" key="1">
    <source>
        <dbReference type="SAM" id="Phobius"/>
    </source>
</evidence>
<keyword evidence="1" id="KW-0472">Membrane</keyword>
<dbReference type="SUPFAM" id="SSF81321">
    <property type="entry name" value="Family A G protein-coupled receptor-like"/>
    <property type="match status" value="1"/>
</dbReference>
<organism evidence="2 3">
    <name type="scientific">Caenorhabditis elegans</name>
    <dbReference type="NCBI Taxonomy" id="6239"/>
    <lineage>
        <taxon>Eukaryota</taxon>
        <taxon>Metazoa</taxon>
        <taxon>Ecdysozoa</taxon>
        <taxon>Nematoda</taxon>
        <taxon>Chromadorea</taxon>
        <taxon>Rhabditida</taxon>
        <taxon>Rhabditina</taxon>
        <taxon>Rhabditomorpha</taxon>
        <taxon>Rhabditoidea</taxon>
        <taxon>Rhabditidae</taxon>
        <taxon>Peloderinae</taxon>
        <taxon>Caenorhabditis</taxon>
    </lineage>
</organism>
<dbReference type="RefSeq" id="NP_507162.2">
    <property type="nucleotide sequence ID" value="NM_074761.2"/>
</dbReference>
<dbReference type="PANTHER" id="PTHR46000:SF2">
    <property type="entry name" value="SEVEN TM RECEPTOR"/>
    <property type="match status" value="1"/>
</dbReference>
<dbReference type="PANTHER" id="PTHR46000">
    <property type="entry name" value="SEVEN TM RECEPTOR-RELATED"/>
    <property type="match status" value="1"/>
</dbReference>
<feature type="transmembrane region" description="Helical" evidence="1">
    <location>
        <begin position="205"/>
        <end position="227"/>
    </location>
</feature>
<dbReference type="PaxDb" id="6239-T08G3.1"/>
<dbReference type="InParanoid" id="O18069"/>
<dbReference type="CTD" id="188292"/>
<sequence>MMDWSEINKSVSQFGFFVTTSSQLTVIFLTVFCVRRDLGAYKHLVVLFSTVGVLFALLEFLLYPASGLHSHSAAYIVYINNRPFDASKEFLTVLLAVYCSLYCAAISLLAVQFIYRYIAVFCPIHLKYFNKCYLLIWIFYAVLIGVEWGIGIYKFDEVDEYSEEYMRETMMDYYQLDVTKIPCLVTVIYQTIPNSTETFIRWKNAFATINMTIFATLQYSIMIYCSYKLYNDMEEKLSLLSEDARKLHRQIFKTLLLQLITPTIAMYTPVFTVIYLPFLNLEYTLPTGIFMGIFALYPALDAVILMYVITDYRRALIDVLKFFNLFKKAIVVPQQPTNTL</sequence>
<dbReference type="Proteomes" id="UP000001940">
    <property type="component" value="Chromosome V"/>
</dbReference>
<keyword evidence="1" id="KW-0812">Transmembrane</keyword>
<dbReference type="AlphaFoldDB" id="O18069"/>
<dbReference type="eggNOG" id="ENOG502RVRW">
    <property type="taxonomic scope" value="Eukaryota"/>
</dbReference>
<dbReference type="KEGG" id="cel:CELE_T08G3.1"/>
<feature type="transmembrane region" description="Helical" evidence="1">
    <location>
        <begin position="90"/>
        <end position="111"/>
    </location>
</feature>
<name>O18069_CAEEL</name>
<evidence type="ECO:0000313" key="4">
    <source>
        <dbReference type="WormBase" id="T08G3.1"/>
    </source>
</evidence>
<gene>
    <name evidence="2 4" type="primary">str-15</name>
    <name evidence="2" type="ORF">CELE_T08G3.1</name>
    <name evidence="4" type="ORF">T08G3.1</name>
</gene>
<proteinExistence type="predicted"/>
<feature type="transmembrane region" description="Helical" evidence="1">
    <location>
        <begin position="44"/>
        <end position="63"/>
    </location>
</feature>
<keyword evidence="1" id="KW-1133">Transmembrane helix</keyword>